<reference evidence="14 15" key="1">
    <citation type="submission" date="2013-11" db="EMBL/GenBank/DDBJ databases">
        <title>Genome sequencing of Stegodyphus mimosarum.</title>
        <authorList>
            <person name="Bechsgaard J."/>
        </authorList>
    </citation>
    <scope>NUCLEOTIDE SEQUENCE [LARGE SCALE GENOMIC DNA]</scope>
</reference>
<keyword evidence="3" id="KW-0677">Repeat</keyword>
<evidence type="ECO:0000313" key="15">
    <source>
        <dbReference type="Proteomes" id="UP000054359"/>
    </source>
</evidence>
<evidence type="ECO:0000256" key="12">
    <source>
        <dbReference type="SAM" id="MobiDB-lite"/>
    </source>
</evidence>
<evidence type="ECO:0000256" key="11">
    <source>
        <dbReference type="PROSITE-ProRule" id="PRU00094"/>
    </source>
</evidence>
<feature type="compositionally biased region" description="Low complexity" evidence="12">
    <location>
        <begin position="572"/>
        <end position="582"/>
    </location>
</feature>
<evidence type="ECO:0000256" key="10">
    <source>
        <dbReference type="ARBA" id="ARBA00023242"/>
    </source>
</evidence>
<evidence type="ECO:0000256" key="2">
    <source>
        <dbReference type="ARBA" id="ARBA00022723"/>
    </source>
</evidence>
<name>A0A087SXL1_STEMI</name>
<dbReference type="Gene3D" id="3.30.50.10">
    <property type="entry name" value="Erythroid Transcription Factor GATA-1, subunit A"/>
    <property type="match status" value="2"/>
</dbReference>
<protein>
    <submittedName>
        <fullName evidence="14">GATA-binding factor A</fullName>
    </submittedName>
</protein>
<keyword evidence="5" id="KW-0862">Zinc</keyword>
<comment type="subcellular location">
    <subcellularLocation>
        <location evidence="1">Nucleus</location>
    </subcellularLocation>
</comment>
<keyword evidence="10" id="KW-0539">Nucleus</keyword>
<keyword evidence="6" id="KW-0805">Transcription regulation</keyword>
<dbReference type="AlphaFoldDB" id="A0A087SXL1"/>
<evidence type="ECO:0000256" key="1">
    <source>
        <dbReference type="ARBA" id="ARBA00004123"/>
    </source>
</evidence>
<feature type="compositionally biased region" description="Polar residues" evidence="12">
    <location>
        <begin position="701"/>
        <end position="720"/>
    </location>
</feature>
<feature type="compositionally biased region" description="Polar residues" evidence="12">
    <location>
        <begin position="598"/>
        <end position="611"/>
    </location>
</feature>
<dbReference type="GO" id="GO:0008270">
    <property type="term" value="F:zinc ion binding"/>
    <property type="evidence" value="ECO:0007669"/>
    <property type="project" value="UniProtKB-KW"/>
</dbReference>
<feature type="region of interest" description="Disordered" evidence="12">
    <location>
        <begin position="1"/>
        <end position="21"/>
    </location>
</feature>
<evidence type="ECO:0000259" key="13">
    <source>
        <dbReference type="PROSITE" id="PS50114"/>
    </source>
</evidence>
<dbReference type="PROSITE" id="PS00344">
    <property type="entry name" value="GATA_ZN_FINGER_1"/>
    <property type="match status" value="2"/>
</dbReference>
<keyword evidence="9" id="KW-0804">Transcription</keyword>
<feature type="compositionally biased region" description="Basic and acidic residues" evidence="12">
    <location>
        <begin position="549"/>
        <end position="571"/>
    </location>
</feature>
<dbReference type="PANTHER" id="PTHR10071">
    <property type="entry name" value="TRANSCRIPTION FACTOR GATA FAMILY MEMBER"/>
    <property type="match status" value="1"/>
</dbReference>
<gene>
    <name evidence="14" type="ORF">X975_14848</name>
</gene>
<keyword evidence="15" id="KW-1185">Reference proteome</keyword>
<organism evidence="14 15">
    <name type="scientific">Stegodyphus mimosarum</name>
    <name type="common">African social velvet spider</name>
    <dbReference type="NCBI Taxonomy" id="407821"/>
    <lineage>
        <taxon>Eukaryota</taxon>
        <taxon>Metazoa</taxon>
        <taxon>Ecdysozoa</taxon>
        <taxon>Arthropoda</taxon>
        <taxon>Chelicerata</taxon>
        <taxon>Arachnida</taxon>
        <taxon>Araneae</taxon>
        <taxon>Araneomorphae</taxon>
        <taxon>Entelegynae</taxon>
        <taxon>Eresoidea</taxon>
        <taxon>Eresidae</taxon>
        <taxon>Stegodyphus</taxon>
    </lineage>
</organism>
<dbReference type="SMART" id="SM00401">
    <property type="entry name" value="ZnF_GATA"/>
    <property type="match status" value="2"/>
</dbReference>
<feature type="region of interest" description="Disordered" evidence="12">
    <location>
        <begin position="701"/>
        <end position="721"/>
    </location>
</feature>
<dbReference type="PROSITE" id="PS50114">
    <property type="entry name" value="GATA_ZN_FINGER_2"/>
    <property type="match status" value="2"/>
</dbReference>
<feature type="domain" description="GATA-type" evidence="13">
    <location>
        <begin position="820"/>
        <end position="879"/>
    </location>
</feature>
<evidence type="ECO:0000256" key="3">
    <source>
        <dbReference type="ARBA" id="ARBA00022737"/>
    </source>
</evidence>
<dbReference type="GO" id="GO:0045944">
    <property type="term" value="P:positive regulation of transcription by RNA polymerase II"/>
    <property type="evidence" value="ECO:0007669"/>
    <property type="project" value="TreeGrafter"/>
</dbReference>
<proteinExistence type="predicted"/>
<dbReference type="FunFam" id="3.30.50.10:FF:000032">
    <property type="entry name" value="Transcription factor GATA-3"/>
    <property type="match status" value="1"/>
</dbReference>
<feature type="region of interest" description="Disordered" evidence="12">
    <location>
        <begin position="981"/>
        <end position="1031"/>
    </location>
</feature>
<sequence length="1069" mass="119212">MASIPDVSSSNSYSHQENDVSTKNYSAPYVKEADGNNCHTVHYVADDESQEYITVQYYENYDKYAITSEANAKGLIVNNHEAHQHSPPKNPFKTIDGTFVLEPAHSNSFGRNLMNNEGAVPLIKQEHYKSLEQELPSHHQNEKEYFENSNNEMHYVDEGGNCVKLEYEEKSCLDNVERDSDEKTARLHSISQASAVLPSNVNNSTLHDSWISNKQNQSSKEWLGEQNVLIINDYNMVPASVKSWLETQQFFNLEVGNKSTISKENTKMETEEDNLNSHQDMNEQNSVSNLEKSYDTHSWERSDHGKEFFAGQKVHKQYEHAANNNDSQNVQLSTTQHWCSEQQLNSTVSQADVDSWLNHPGREDHQNHQISNESFNQNFSADVHDLETLRKSREKITMDAHQAWEQECHDIKQSEMSSWLPSIPHLEQDAHKPISTEGEESMTNNKEITTVADSHNQNHSYTVIHDSKLWTHDNNSTQSTYVLMKGITPVTKGNKHKSRNSRYFGHSEPVWNENKNKTSQAWMLDTAHLSADMASGGNWNYQTVPSVTENDRAQPIESPCKREETRPHSETLSHSGSSSPPGREGEGRESSPRHSLEVVQSRQPQQPTNHAPPNGERDREREPDTSSASDSVMVSTFGSMAPYSMAGNYSSPSSYSGRELYPGKPTSGYTVDPASPSSALYASPTGGLTMLPYVAGQTMGGHQSMVSQSGHHWSGSQTPNVHDHQQSAGYGISALTSGLNLAQNSLNLSATSQSSGCDQNELNRTAGFSTFASSGHGYLRPEMTPHWGLLDPTISGLQHPYCPEGMAHHLGQDRTDYFALQEERECVNCGAISTPLWRRDGTGHYLCNACGLYSKMNGMNRPLMRPQKRLVGPLVTTNRRAGQICTNCGTTTTTLWRRNNHGEPVCNACGLYFKLHGVNRPPAMKKEGIQKRKRKPKSANQDVKRKALTTTSGSNSPGDMKSSAPANYSLASTTSSYASNHNAVTTTTSPTSCDPSVLHRQHSQQQQQSSTAHHHHQQQNSVNDDAGRHNLQHSSYANHHSVEHSSSSQHQPSALHALQGLNSFYHHHH</sequence>
<dbReference type="InterPro" id="IPR013088">
    <property type="entry name" value="Znf_NHR/GATA"/>
</dbReference>
<dbReference type="GO" id="GO:0000978">
    <property type="term" value="F:RNA polymerase II cis-regulatory region sequence-specific DNA binding"/>
    <property type="evidence" value="ECO:0007669"/>
    <property type="project" value="TreeGrafter"/>
</dbReference>
<dbReference type="CDD" id="cd00202">
    <property type="entry name" value="ZnF_GATA"/>
    <property type="match status" value="2"/>
</dbReference>
<feature type="non-terminal residue" evidence="14">
    <location>
        <position position="1069"/>
    </location>
</feature>
<dbReference type="Pfam" id="PF00320">
    <property type="entry name" value="GATA"/>
    <property type="match status" value="2"/>
</dbReference>
<keyword evidence="7" id="KW-0238">DNA-binding</keyword>
<dbReference type="SUPFAM" id="SSF57716">
    <property type="entry name" value="Glucocorticoid receptor-like (DNA-binding domain)"/>
    <property type="match status" value="2"/>
</dbReference>
<evidence type="ECO:0000256" key="9">
    <source>
        <dbReference type="ARBA" id="ARBA00023163"/>
    </source>
</evidence>
<feature type="compositionally biased region" description="Basic and acidic residues" evidence="12">
    <location>
        <begin position="583"/>
        <end position="596"/>
    </location>
</feature>
<evidence type="ECO:0000256" key="7">
    <source>
        <dbReference type="ARBA" id="ARBA00023125"/>
    </source>
</evidence>
<feature type="region of interest" description="Disordered" evidence="12">
    <location>
        <begin position="267"/>
        <end position="286"/>
    </location>
</feature>
<dbReference type="GO" id="GO:0045165">
    <property type="term" value="P:cell fate commitment"/>
    <property type="evidence" value="ECO:0007669"/>
    <property type="project" value="TreeGrafter"/>
</dbReference>
<dbReference type="InterPro" id="IPR000679">
    <property type="entry name" value="Znf_GATA"/>
</dbReference>
<dbReference type="GO" id="GO:0000981">
    <property type="term" value="F:DNA-binding transcription factor activity, RNA polymerase II-specific"/>
    <property type="evidence" value="ECO:0007669"/>
    <property type="project" value="TreeGrafter"/>
</dbReference>
<evidence type="ECO:0000256" key="8">
    <source>
        <dbReference type="ARBA" id="ARBA00023159"/>
    </source>
</evidence>
<feature type="compositionally biased region" description="Polar residues" evidence="12">
    <location>
        <begin position="537"/>
        <end position="548"/>
    </location>
</feature>
<dbReference type="InterPro" id="IPR039355">
    <property type="entry name" value="Transcription_factor_GATA"/>
</dbReference>
<keyword evidence="2" id="KW-0479">Metal-binding</keyword>
<feature type="compositionally biased region" description="Polar residues" evidence="12">
    <location>
        <begin position="948"/>
        <end position="957"/>
    </location>
</feature>
<keyword evidence="8" id="KW-0010">Activator</keyword>
<dbReference type="GO" id="GO:0005634">
    <property type="term" value="C:nucleus"/>
    <property type="evidence" value="ECO:0007669"/>
    <property type="project" value="UniProtKB-SubCell"/>
</dbReference>
<dbReference type="STRING" id="407821.A0A087SXL1"/>
<evidence type="ECO:0000256" key="6">
    <source>
        <dbReference type="ARBA" id="ARBA00023015"/>
    </source>
</evidence>
<dbReference type="EMBL" id="KK112419">
    <property type="protein sequence ID" value="KFM57600.1"/>
    <property type="molecule type" value="Genomic_DNA"/>
</dbReference>
<dbReference type="FunFam" id="3.30.50.10:FF:000001">
    <property type="entry name" value="GATA transcription factor (GATAd)"/>
    <property type="match status" value="1"/>
</dbReference>
<evidence type="ECO:0000256" key="5">
    <source>
        <dbReference type="ARBA" id="ARBA00022833"/>
    </source>
</evidence>
<evidence type="ECO:0000313" key="14">
    <source>
        <dbReference type="EMBL" id="KFM57600.1"/>
    </source>
</evidence>
<feature type="compositionally biased region" description="Low complexity" evidence="12">
    <location>
        <begin position="981"/>
        <end position="992"/>
    </location>
</feature>
<dbReference type="PANTHER" id="PTHR10071:SF281">
    <property type="entry name" value="BOX A-BINDING FACTOR-RELATED"/>
    <property type="match status" value="1"/>
</dbReference>
<evidence type="ECO:0000256" key="4">
    <source>
        <dbReference type="ARBA" id="ARBA00022771"/>
    </source>
</evidence>
<feature type="region of interest" description="Disordered" evidence="12">
    <location>
        <begin position="533"/>
        <end position="632"/>
    </location>
</feature>
<dbReference type="GO" id="GO:0000122">
    <property type="term" value="P:negative regulation of transcription by RNA polymerase II"/>
    <property type="evidence" value="ECO:0007669"/>
    <property type="project" value="TreeGrafter"/>
</dbReference>
<keyword evidence="4 11" id="KW-0863">Zinc-finger</keyword>
<accession>A0A087SXL1</accession>
<feature type="compositionally biased region" description="Basic and acidic residues" evidence="12">
    <location>
        <begin position="615"/>
        <end position="624"/>
    </location>
</feature>
<dbReference type="Proteomes" id="UP000054359">
    <property type="component" value="Unassembled WGS sequence"/>
</dbReference>
<feature type="region of interest" description="Disordered" evidence="12">
    <location>
        <begin position="923"/>
        <end position="967"/>
    </location>
</feature>
<feature type="compositionally biased region" description="Polar residues" evidence="12">
    <location>
        <begin position="276"/>
        <end position="286"/>
    </location>
</feature>
<feature type="domain" description="GATA-type" evidence="13">
    <location>
        <begin position="879"/>
        <end position="932"/>
    </location>
</feature>
<dbReference type="PRINTS" id="PR00619">
    <property type="entry name" value="GATAZNFINGER"/>
</dbReference>
<dbReference type="OrthoDB" id="515401at2759"/>